<reference evidence="2" key="1">
    <citation type="submission" date="2022-06" db="EMBL/GenBank/DDBJ databases">
        <title>Alkalicoccobacillus porphyridii sp. nov., isolated from a marine red alga, Porphyridium purpureum and reclassification of Shouchella plakortidis and Shouchella gibsonii as Alkalicoccobacillus plakortidis comb. nov. and Alkalicoccobacillus gibsonii comb. nov.</title>
        <authorList>
            <person name="Kim K.H."/>
            <person name="Lee J.K."/>
            <person name="Han D.M."/>
            <person name="Baek J.H."/>
            <person name="Jeon C.O."/>
        </authorList>
    </citation>
    <scope>NUCLEOTIDE SEQUENCE</scope>
    <source>
        <strain evidence="2">DSM 19153</strain>
    </source>
</reference>
<keyword evidence="2" id="KW-0378">Hydrolase</keyword>
<dbReference type="SUPFAM" id="SSF53474">
    <property type="entry name" value="alpha/beta-Hydrolases"/>
    <property type="match status" value="1"/>
</dbReference>
<proteinExistence type="predicted"/>
<protein>
    <submittedName>
        <fullName evidence="2">Alpha/beta hydrolase</fullName>
    </submittedName>
</protein>
<dbReference type="Proteomes" id="UP001203665">
    <property type="component" value="Unassembled WGS sequence"/>
</dbReference>
<keyword evidence="3" id="KW-1185">Reference proteome</keyword>
<evidence type="ECO:0000259" key="1">
    <source>
        <dbReference type="Pfam" id="PF01738"/>
    </source>
</evidence>
<dbReference type="PANTHER" id="PTHR10655:SF17">
    <property type="entry name" value="LYSOPHOSPHOLIPASE-LIKE PROTEIN 1"/>
    <property type="match status" value="1"/>
</dbReference>
<feature type="domain" description="Dienelactone hydrolase" evidence="1">
    <location>
        <begin position="57"/>
        <end position="177"/>
    </location>
</feature>
<sequence>MHHEHLFKKGEDTSLPTIVLLHGTGGDENDLLPIAEMIAKKASVLSVRGNVSENGMNRYFKRLAAGVFDKEDLSKRTNELHEFIQDAAHKYEFDAKKVIAIGYSNGANIAANLIYTIQDSLYGAILFHAMQPQEAVQVGRIEQTAVLVSSGKRDNMIPAVESEKLIQTLKQSGVDVTEFWTEGGHELTREEIVEATRWFTEQTK</sequence>
<comment type="caution">
    <text evidence="2">The sequence shown here is derived from an EMBL/GenBank/DDBJ whole genome shotgun (WGS) entry which is preliminary data.</text>
</comment>
<gene>
    <name evidence="2" type="ORF">NDM98_02040</name>
</gene>
<evidence type="ECO:0000313" key="2">
    <source>
        <dbReference type="EMBL" id="MCM2674411.1"/>
    </source>
</evidence>
<accession>A0ABT0XET7</accession>
<evidence type="ECO:0000313" key="3">
    <source>
        <dbReference type="Proteomes" id="UP001203665"/>
    </source>
</evidence>
<organism evidence="2 3">
    <name type="scientific">Alkalicoccobacillus plakortidis</name>
    <dbReference type="NCBI Taxonomy" id="444060"/>
    <lineage>
        <taxon>Bacteria</taxon>
        <taxon>Bacillati</taxon>
        <taxon>Bacillota</taxon>
        <taxon>Bacilli</taxon>
        <taxon>Bacillales</taxon>
        <taxon>Bacillaceae</taxon>
        <taxon>Alkalicoccobacillus</taxon>
    </lineage>
</organism>
<dbReference type="PANTHER" id="PTHR10655">
    <property type="entry name" value="LYSOPHOSPHOLIPASE-RELATED"/>
    <property type="match status" value="1"/>
</dbReference>
<dbReference type="EMBL" id="JAMQJY010000001">
    <property type="protein sequence ID" value="MCM2674411.1"/>
    <property type="molecule type" value="Genomic_DNA"/>
</dbReference>
<dbReference type="Pfam" id="PF01738">
    <property type="entry name" value="DLH"/>
    <property type="match status" value="1"/>
</dbReference>
<dbReference type="RefSeq" id="WP_251604072.1">
    <property type="nucleotide sequence ID" value="NZ_JAMQJY010000001.1"/>
</dbReference>
<dbReference type="InterPro" id="IPR002925">
    <property type="entry name" value="Dienelactn_hydro"/>
</dbReference>
<dbReference type="InterPro" id="IPR050565">
    <property type="entry name" value="LYPA1-2/EST-like"/>
</dbReference>
<dbReference type="InterPro" id="IPR029058">
    <property type="entry name" value="AB_hydrolase_fold"/>
</dbReference>
<dbReference type="Gene3D" id="3.40.50.1820">
    <property type="entry name" value="alpha/beta hydrolase"/>
    <property type="match status" value="1"/>
</dbReference>
<name>A0ABT0XET7_9BACI</name>
<dbReference type="GO" id="GO:0016787">
    <property type="term" value="F:hydrolase activity"/>
    <property type="evidence" value="ECO:0007669"/>
    <property type="project" value="UniProtKB-KW"/>
</dbReference>